<evidence type="ECO:0000256" key="4">
    <source>
        <dbReference type="SAM" id="MobiDB-lite"/>
    </source>
</evidence>
<dbReference type="Pfam" id="PF16755">
    <property type="entry name" value="Beta-prop_NUP159_NUP214"/>
    <property type="match status" value="1"/>
</dbReference>
<feature type="region of interest" description="Disordered" evidence="4">
    <location>
        <begin position="460"/>
        <end position="540"/>
    </location>
</feature>
<evidence type="ECO:0000313" key="7">
    <source>
        <dbReference type="Proteomes" id="UP000799291"/>
    </source>
</evidence>
<dbReference type="EMBL" id="MU005578">
    <property type="protein sequence ID" value="KAF2685763.1"/>
    <property type="molecule type" value="Genomic_DNA"/>
</dbReference>
<evidence type="ECO:0000259" key="5">
    <source>
        <dbReference type="Pfam" id="PF16755"/>
    </source>
</evidence>
<proteinExistence type="predicted"/>
<keyword evidence="7" id="KW-1185">Reference proteome</keyword>
<feature type="region of interest" description="Disordered" evidence="4">
    <location>
        <begin position="559"/>
        <end position="578"/>
    </location>
</feature>
<keyword evidence="2" id="KW-0813">Transport</keyword>
<evidence type="ECO:0000256" key="3">
    <source>
        <dbReference type="ARBA" id="ARBA00023242"/>
    </source>
</evidence>
<dbReference type="Gene3D" id="2.130.10.10">
    <property type="entry name" value="YVTN repeat-like/Quinoprotein amine dehydrogenase"/>
    <property type="match status" value="1"/>
</dbReference>
<feature type="compositionally biased region" description="Polar residues" evidence="4">
    <location>
        <begin position="460"/>
        <end position="488"/>
    </location>
</feature>
<dbReference type="InterPro" id="IPR015943">
    <property type="entry name" value="WD40/YVTN_repeat-like_dom_sf"/>
</dbReference>
<dbReference type="Proteomes" id="UP000799291">
    <property type="component" value="Unassembled WGS sequence"/>
</dbReference>
<dbReference type="SUPFAM" id="SSF117289">
    <property type="entry name" value="Nucleoporin domain"/>
    <property type="match status" value="1"/>
</dbReference>
<feature type="compositionally biased region" description="Polar residues" evidence="4">
    <location>
        <begin position="942"/>
        <end position="953"/>
    </location>
</feature>
<feature type="compositionally biased region" description="Polar residues" evidence="4">
    <location>
        <begin position="638"/>
        <end position="690"/>
    </location>
</feature>
<feature type="compositionally biased region" description="Polar residues" evidence="4">
    <location>
        <begin position="784"/>
        <end position="795"/>
    </location>
</feature>
<feature type="compositionally biased region" description="Polar residues" evidence="4">
    <location>
        <begin position="563"/>
        <end position="578"/>
    </location>
</feature>
<feature type="compositionally biased region" description="Polar residues" evidence="4">
    <location>
        <begin position="1336"/>
        <end position="1346"/>
    </location>
</feature>
<dbReference type="GO" id="GO:0005634">
    <property type="term" value="C:nucleus"/>
    <property type="evidence" value="ECO:0007669"/>
    <property type="project" value="UniProtKB-SubCell"/>
</dbReference>
<accession>A0A6G1J6E3</accession>
<reference evidence="6" key="1">
    <citation type="journal article" date="2020" name="Stud. Mycol.">
        <title>101 Dothideomycetes genomes: a test case for predicting lifestyles and emergence of pathogens.</title>
        <authorList>
            <person name="Haridas S."/>
            <person name="Albert R."/>
            <person name="Binder M."/>
            <person name="Bloem J."/>
            <person name="Labutti K."/>
            <person name="Salamov A."/>
            <person name="Andreopoulos B."/>
            <person name="Baker S."/>
            <person name="Barry K."/>
            <person name="Bills G."/>
            <person name="Bluhm B."/>
            <person name="Cannon C."/>
            <person name="Castanera R."/>
            <person name="Culley D."/>
            <person name="Daum C."/>
            <person name="Ezra D."/>
            <person name="Gonzalez J."/>
            <person name="Henrissat B."/>
            <person name="Kuo A."/>
            <person name="Liang C."/>
            <person name="Lipzen A."/>
            <person name="Lutzoni F."/>
            <person name="Magnuson J."/>
            <person name="Mondo S."/>
            <person name="Nolan M."/>
            <person name="Ohm R."/>
            <person name="Pangilinan J."/>
            <person name="Park H.-J."/>
            <person name="Ramirez L."/>
            <person name="Alfaro M."/>
            <person name="Sun H."/>
            <person name="Tritt A."/>
            <person name="Yoshinaga Y."/>
            <person name="Zwiers L.-H."/>
            <person name="Turgeon B."/>
            <person name="Goodwin S."/>
            <person name="Spatafora J."/>
            <person name="Crous P."/>
            <person name="Grigoriev I."/>
        </authorList>
    </citation>
    <scope>NUCLEOTIDE SEQUENCE</scope>
    <source>
        <strain evidence="6">CBS 122367</strain>
    </source>
</reference>
<evidence type="ECO:0000256" key="1">
    <source>
        <dbReference type="ARBA" id="ARBA00004123"/>
    </source>
</evidence>
<feature type="domain" description="Nucleoporin Nup159/Nup146 N-terminal" evidence="5">
    <location>
        <begin position="54"/>
        <end position="432"/>
    </location>
</feature>
<evidence type="ECO:0000256" key="2">
    <source>
        <dbReference type="ARBA" id="ARBA00022448"/>
    </source>
</evidence>
<protein>
    <recommendedName>
        <fullName evidence="5">Nucleoporin Nup159/Nup146 N-terminal domain-containing protein</fullName>
    </recommendedName>
</protein>
<feature type="compositionally biased region" description="Low complexity" evidence="4">
    <location>
        <begin position="1306"/>
        <end position="1320"/>
    </location>
</feature>
<dbReference type="OrthoDB" id="248320at2759"/>
<evidence type="ECO:0000313" key="6">
    <source>
        <dbReference type="EMBL" id="KAF2685763.1"/>
    </source>
</evidence>
<feature type="compositionally biased region" description="Polar residues" evidence="4">
    <location>
        <begin position="988"/>
        <end position="997"/>
    </location>
</feature>
<feature type="region of interest" description="Disordered" evidence="4">
    <location>
        <begin position="638"/>
        <end position="1042"/>
    </location>
</feature>
<organism evidence="6 7">
    <name type="scientific">Lentithecium fluviatile CBS 122367</name>
    <dbReference type="NCBI Taxonomy" id="1168545"/>
    <lineage>
        <taxon>Eukaryota</taxon>
        <taxon>Fungi</taxon>
        <taxon>Dikarya</taxon>
        <taxon>Ascomycota</taxon>
        <taxon>Pezizomycotina</taxon>
        <taxon>Dothideomycetes</taxon>
        <taxon>Pleosporomycetidae</taxon>
        <taxon>Pleosporales</taxon>
        <taxon>Massarineae</taxon>
        <taxon>Lentitheciaceae</taxon>
        <taxon>Lentithecium</taxon>
    </lineage>
</organism>
<name>A0A6G1J6E3_9PLEO</name>
<dbReference type="InterPro" id="IPR039462">
    <property type="entry name" value="Nup159/Nup146_N"/>
</dbReference>
<feature type="compositionally biased region" description="Polar residues" evidence="4">
    <location>
        <begin position="905"/>
        <end position="919"/>
    </location>
</feature>
<comment type="subcellular location">
    <subcellularLocation>
        <location evidence="1">Nucleus</location>
    </subcellularLocation>
</comment>
<feature type="region of interest" description="Disordered" evidence="4">
    <location>
        <begin position="1302"/>
        <end position="1346"/>
    </location>
</feature>
<sequence>MAFGLGKPTPTIEVRGEIVDINTEVVGFSALGLGLEGAKKVKLLPTPWTNDHLPPATATLLAVASRRGLLAAAGPDTLILTSTDNARHAFKKEAGSNDVVTDFTPDITLPVPRLRQIAFSADEDFLVISRENEGGLAVFAVDDLLQQKKEPGQQIDTANTAVRAMLPNPVPEHAQYMAVILDSGRMDITDVTTGKSITFRGQGVTCAAWSLKGKAFVAGSADGTATIFNFSTQKELGTIPRPPSLGEGYTMSGVFWLSQKEFFLVHSPPNSSSEDDALFHIVNCGSSKDFNTFSFQNSSYPLLFPAMDGPSRNPPIRYSVARLRQWTPVLNDMLIIAGTNSSDIAVLTNSSEHIAPDQETVNEYQKAGLIDSRMAAVPRMSLGEDGESVIIGEALDLSSKDKVERPAPRLEEISESPTPLPAYLVLTHEGMLAAWWVVHDQSVQEGIAYSGLTYLDQGTDSTTPAKQTPQAGQPTSLFGQPASTSPSAQPAFGQPAATFGTPATPKFGTTGFGSAAPAFGKPAQPAFGQPSKPAFGAPSLPGAQAAPAFGAAGGFGARPSPWGASSQAVTAQTPTTSFSSASGDNAFAKLGANANSGGSGFSSFGSANGGQSAFSGLAQQSSPFSGLGQQKSAFSGTSNGFKGLSTEPSFGGSTVTIPSGTGSSLPSWAGTPASQGGSIFGQGTSSFGSNKESEMSEASDVQNRERDEATPTPQPPPAQTKGIFGLPSNGGFKLGTTLQSDGSSKETGEKPAASSSDSLFGGAFAATLPPATPGESEQKKSLFGASTTPATQPKPVNSFFPVTTPADESSTPKAAPPKEEVVPEEAPLPPDFTTYKPPKTDDDLPPLAGSPPIKVEAPGSSASSEQLSDEEVDEGEDDIEVEEEEDGDEDTQQASPSDTTRRARNSQSGFRLQQSVNQSPNILPAAPTPPPARGASPFQPPFGQQSKPSSGPFGQTPKASPLSFGQSAATPQPSASEGYFKQPPSFAPSRTQQNLRSPSPVRAASTPALGGIRREPMAASDGSLSASMQQQPKPPTPQVTDLVDDEDERIRRELASEIEPSRMLDDFLARQEFSGPSLGKTGHAAQIEIVYRDINNMVDTLGLNWRSLKAFIEYHERPQRYTELARAALEEVLEQGEEGPWFEQWCLAEIEDLQHLEEELGQELDQGRVQGVLEKLSQLARLLRDQAKLNTKVNDFRRDTVLNRKDPEKVEGLRKAALPAELADQQKELRKKYAQLLTQLGQAEEAILILKAKLASRDAQNGKTAAVPTVDAVKGTITKLISFTERKNNEITLLESKLHKAGLLDSGRPTSSSSRQPGTPRRSRRARESESPFATPPTNSNRMSLSQLSRTVMTPEVEATPTKGGYGFYYTPEGSPTSGRDLIGLGDLVEENLVELRETAKRRRKIAEGLATALVERGVKETKVN</sequence>
<keyword evidence="3" id="KW-0539">Nucleus</keyword>
<feature type="compositionally biased region" description="Polar residues" evidence="4">
    <location>
        <begin position="963"/>
        <end position="975"/>
    </location>
</feature>
<gene>
    <name evidence="6" type="ORF">K458DRAFT_364767</name>
</gene>
<feature type="compositionally biased region" description="Acidic residues" evidence="4">
    <location>
        <begin position="867"/>
        <end position="891"/>
    </location>
</feature>